<evidence type="ECO:0000313" key="1">
    <source>
        <dbReference type="EMBL" id="MBI4726357.1"/>
    </source>
</evidence>
<proteinExistence type="predicted"/>
<dbReference type="EMBL" id="JACQXR010000046">
    <property type="protein sequence ID" value="MBI4726357.1"/>
    <property type="molecule type" value="Genomic_DNA"/>
</dbReference>
<gene>
    <name evidence="1" type="ORF">HY768_03890</name>
</gene>
<accession>A0A933IAL9</accession>
<dbReference type="Proteomes" id="UP000736328">
    <property type="component" value="Unassembled WGS sequence"/>
</dbReference>
<reference evidence="1" key="1">
    <citation type="submission" date="2020-07" db="EMBL/GenBank/DDBJ databases">
        <title>Huge and variable diversity of episymbiotic CPR bacteria and DPANN archaea in groundwater ecosystems.</title>
        <authorList>
            <person name="He C.Y."/>
            <person name="Keren R."/>
            <person name="Whittaker M."/>
            <person name="Farag I.F."/>
            <person name="Doudna J."/>
            <person name="Cate J.H.D."/>
            <person name="Banfield J.F."/>
        </authorList>
    </citation>
    <scope>NUCLEOTIDE SEQUENCE</scope>
    <source>
        <strain evidence="1">NC_groundwater_1520_Pr4_B-0.1um_53_5</strain>
    </source>
</reference>
<protein>
    <submittedName>
        <fullName evidence="1">Uncharacterized protein</fullName>
    </submittedName>
</protein>
<comment type="caution">
    <text evidence="1">The sequence shown here is derived from an EMBL/GenBank/DDBJ whole genome shotgun (WGS) entry which is preliminary data.</text>
</comment>
<name>A0A933IAL9_UNCT6</name>
<organism evidence="1 2">
    <name type="scientific">candidate division TA06 bacterium</name>
    <dbReference type="NCBI Taxonomy" id="2250710"/>
    <lineage>
        <taxon>Bacteria</taxon>
        <taxon>Bacteria division TA06</taxon>
    </lineage>
</organism>
<evidence type="ECO:0000313" key="2">
    <source>
        <dbReference type="Proteomes" id="UP000736328"/>
    </source>
</evidence>
<dbReference type="AlphaFoldDB" id="A0A933IAL9"/>
<sequence>MVLKEEIIGEIEERVKNANVIAYHVWYIGTADSPPNCKTLYDSPNILFWQAESPEIALKIKELFLHKGMKEAYGVEGKKPEYVFIF</sequence>